<feature type="region of interest" description="Disordered" evidence="1">
    <location>
        <begin position="1"/>
        <end position="21"/>
    </location>
</feature>
<organism evidence="2 3">
    <name type="scientific">Schizopora paradoxa</name>
    <dbReference type="NCBI Taxonomy" id="27342"/>
    <lineage>
        <taxon>Eukaryota</taxon>
        <taxon>Fungi</taxon>
        <taxon>Dikarya</taxon>
        <taxon>Basidiomycota</taxon>
        <taxon>Agaricomycotina</taxon>
        <taxon>Agaricomycetes</taxon>
        <taxon>Hymenochaetales</taxon>
        <taxon>Schizoporaceae</taxon>
        <taxon>Schizopora</taxon>
    </lineage>
</organism>
<evidence type="ECO:0000313" key="3">
    <source>
        <dbReference type="Proteomes" id="UP000053477"/>
    </source>
</evidence>
<dbReference type="Proteomes" id="UP000053477">
    <property type="component" value="Unassembled WGS sequence"/>
</dbReference>
<accession>A0A0H2SBI3</accession>
<keyword evidence="3" id="KW-1185">Reference proteome</keyword>
<reference evidence="2 3" key="1">
    <citation type="submission" date="2015-04" db="EMBL/GenBank/DDBJ databases">
        <title>Complete genome sequence of Schizopora paradoxa KUC8140, a cosmopolitan wood degrader in East Asia.</title>
        <authorList>
            <consortium name="DOE Joint Genome Institute"/>
            <person name="Min B."/>
            <person name="Park H."/>
            <person name="Jang Y."/>
            <person name="Kim J.-J."/>
            <person name="Kim K.H."/>
            <person name="Pangilinan J."/>
            <person name="Lipzen A."/>
            <person name="Riley R."/>
            <person name="Grigoriev I.V."/>
            <person name="Spatafora J.W."/>
            <person name="Choi I.-G."/>
        </authorList>
    </citation>
    <scope>NUCLEOTIDE SEQUENCE [LARGE SCALE GENOMIC DNA]</scope>
    <source>
        <strain evidence="2 3">KUC8140</strain>
    </source>
</reference>
<dbReference type="EMBL" id="KQ085946">
    <property type="protein sequence ID" value="KLO14261.1"/>
    <property type="molecule type" value="Genomic_DNA"/>
</dbReference>
<evidence type="ECO:0000313" key="2">
    <source>
        <dbReference type="EMBL" id="KLO14261.1"/>
    </source>
</evidence>
<proteinExistence type="predicted"/>
<dbReference type="InParanoid" id="A0A0H2SBI3"/>
<dbReference type="AlphaFoldDB" id="A0A0H2SBI3"/>
<sequence length="450" mass="49887">MSATSSLERVTMPGSYGRRRSSSICTSDLQAAAHNISLRRTSHSVVVPQRLHGRRRSSSICLTDIMAASRNSSKFWDSVKHVVTATGTVVRTTQHWRGSGPAQSQALVQKLPFEIVLTVLEYASALSKRDALAVSLVCKRARTAAIPHVYRAITFSGKGSSLGRFLALAAYAGGVELESSLLSNVRELWTGPHSVPLDVLARCSGLERLAIEPQSFINYCSSRHGDDARLQSLVDPKFDPKCHGPTSKSMPIFTAREVLLLPFPCDWSELDVSNSFTQTCLQSITHLWLTDPLHVFSSHLRIPLAAFSNLTHLALRVNMPFLIHESDEMETLAYSISSICKAVPKLKMIVFVLYCTANCPYNSPRIQNLSHYLRQVDKRAFVLPVAGGTDADALLYPYFKASSSGEAKLWRRARRFSREGVPPRPQPQTALSIDFFRMQAILQVCQHMST</sequence>
<evidence type="ECO:0000256" key="1">
    <source>
        <dbReference type="SAM" id="MobiDB-lite"/>
    </source>
</evidence>
<name>A0A0H2SBI3_9AGAM</name>
<protein>
    <submittedName>
        <fullName evidence="2">Uncharacterized protein</fullName>
    </submittedName>
</protein>
<gene>
    <name evidence="2" type="ORF">SCHPADRAFT_939674</name>
</gene>